<keyword evidence="4" id="KW-1185">Reference proteome</keyword>
<dbReference type="EMBL" id="JARKIF010000020">
    <property type="protein sequence ID" value="KAJ7617954.1"/>
    <property type="molecule type" value="Genomic_DNA"/>
</dbReference>
<feature type="transmembrane region" description="Helical" evidence="1">
    <location>
        <begin position="46"/>
        <end position="67"/>
    </location>
</feature>
<keyword evidence="1" id="KW-0812">Transmembrane</keyword>
<feature type="chain" id="PRO_5042101212" evidence="2">
    <location>
        <begin position="28"/>
        <end position="102"/>
    </location>
</feature>
<comment type="caution">
    <text evidence="3">The sequence shown here is derived from an EMBL/GenBank/DDBJ whole genome shotgun (WGS) entry which is preliminary data.</text>
</comment>
<dbReference type="AlphaFoldDB" id="A0AAD7BDR3"/>
<keyword evidence="1" id="KW-1133">Transmembrane helix</keyword>
<name>A0AAD7BDR3_9AGAR</name>
<keyword evidence="1" id="KW-0472">Membrane</keyword>
<keyword evidence="2" id="KW-0732">Signal</keyword>
<sequence length="102" mass="10607">MTVLAGRPLFLFLGLLNLLSGLFPVTAAPVGGIVGIAEVALNSGDIFLIVLGVLVFLMISAVVLAHLGEKLRLKRDRELAEFGKAKKMAPLDAPTQPSGVAG</sequence>
<gene>
    <name evidence="3" type="ORF">FB45DRAFT_1063490</name>
</gene>
<evidence type="ECO:0000256" key="2">
    <source>
        <dbReference type="SAM" id="SignalP"/>
    </source>
</evidence>
<organism evidence="3 4">
    <name type="scientific">Roridomyces roridus</name>
    <dbReference type="NCBI Taxonomy" id="1738132"/>
    <lineage>
        <taxon>Eukaryota</taxon>
        <taxon>Fungi</taxon>
        <taxon>Dikarya</taxon>
        <taxon>Basidiomycota</taxon>
        <taxon>Agaricomycotina</taxon>
        <taxon>Agaricomycetes</taxon>
        <taxon>Agaricomycetidae</taxon>
        <taxon>Agaricales</taxon>
        <taxon>Marasmiineae</taxon>
        <taxon>Mycenaceae</taxon>
        <taxon>Roridomyces</taxon>
    </lineage>
</organism>
<reference evidence="3" key="1">
    <citation type="submission" date="2023-03" db="EMBL/GenBank/DDBJ databases">
        <title>Massive genome expansion in bonnet fungi (Mycena s.s.) driven by repeated elements and novel gene families across ecological guilds.</title>
        <authorList>
            <consortium name="Lawrence Berkeley National Laboratory"/>
            <person name="Harder C.B."/>
            <person name="Miyauchi S."/>
            <person name="Viragh M."/>
            <person name="Kuo A."/>
            <person name="Thoen E."/>
            <person name="Andreopoulos B."/>
            <person name="Lu D."/>
            <person name="Skrede I."/>
            <person name="Drula E."/>
            <person name="Henrissat B."/>
            <person name="Morin E."/>
            <person name="Kohler A."/>
            <person name="Barry K."/>
            <person name="LaButti K."/>
            <person name="Morin E."/>
            <person name="Salamov A."/>
            <person name="Lipzen A."/>
            <person name="Mereny Z."/>
            <person name="Hegedus B."/>
            <person name="Baldrian P."/>
            <person name="Stursova M."/>
            <person name="Weitz H."/>
            <person name="Taylor A."/>
            <person name="Grigoriev I.V."/>
            <person name="Nagy L.G."/>
            <person name="Martin F."/>
            <person name="Kauserud H."/>
        </authorList>
    </citation>
    <scope>NUCLEOTIDE SEQUENCE</scope>
    <source>
        <strain evidence="3">9284</strain>
    </source>
</reference>
<feature type="signal peptide" evidence="2">
    <location>
        <begin position="1"/>
        <end position="27"/>
    </location>
</feature>
<proteinExistence type="predicted"/>
<dbReference type="Proteomes" id="UP001221142">
    <property type="component" value="Unassembled WGS sequence"/>
</dbReference>
<evidence type="ECO:0000313" key="3">
    <source>
        <dbReference type="EMBL" id="KAJ7617954.1"/>
    </source>
</evidence>
<evidence type="ECO:0000313" key="4">
    <source>
        <dbReference type="Proteomes" id="UP001221142"/>
    </source>
</evidence>
<protein>
    <submittedName>
        <fullName evidence="3">Uncharacterized protein</fullName>
    </submittedName>
</protein>
<evidence type="ECO:0000256" key="1">
    <source>
        <dbReference type="SAM" id="Phobius"/>
    </source>
</evidence>
<accession>A0AAD7BDR3</accession>